<dbReference type="InterPro" id="IPR002048">
    <property type="entry name" value="EF_hand_dom"/>
</dbReference>
<dbReference type="Gene3D" id="1.10.238.10">
    <property type="entry name" value="EF-hand"/>
    <property type="match status" value="1"/>
</dbReference>
<dbReference type="SUPFAM" id="SSF47473">
    <property type="entry name" value="EF-hand"/>
    <property type="match status" value="1"/>
</dbReference>
<comment type="caution">
    <text evidence="3">The sequence shown here is derived from an EMBL/GenBank/DDBJ whole genome shotgun (WGS) entry which is preliminary data.</text>
</comment>
<keyword evidence="1" id="KW-0106">Calcium</keyword>
<dbReference type="AlphaFoldDB" id="A0AAD8JQ53"/>
<feature type="domain" description="EF-hand" evidence="2">
    <location>
        <begin position="32"/>
        <end position="63"/>
    </location>
</feature>
<dbReference type="InterPro" id="IPR011992">
    <property type="entry name" value="EF-hand-dom_pair"/>
</dbReference>
<accession>A0AAD8JQ53</accession>
<feature type="domain" description="EF-hand" evidence="2">
    <location>
        <begin position="1"/>
        <end position="27"/>
    </location>
</feature>
<dbReference type="PROSITE" id="PS00018">
    <property type="entry name" value="EF_HAND_1"/>
    <property type="match status" value="2"/>
</dbReference>
<evidence type="ECO:0000259" key="2">
    <source>
        <dbReference type="PROSITE" id="PS50222"/>
    </source>
</evidence>
<sequence length="100" mass="11326">MTKLDTNNDGFISHEELAQAIRNNGGWFARWKANRALKVADENRNGFIDENEILKLVAFAEKELNVMIVGIGPGKGWYGRLRKKPSLRGTITGSDMYLTW</sequence>
<keyword evidence="4" id="KW-1185">Reference proteome</keyword>
<protein>
    <recommendedName>
        <fullName evidence="2">EF-hand domain-containing protein</fullName>
    </recommendedName>
</protein>
<dbReference type="CDD" id="cd00051">
    <property type="entry name" value="EFh"/>
    <property type="match status" value="1"/>
</dbReference>
<dbReference type="EMBL" id="JAUHHV010000011">
    <property type="protein sequence ID" value="KAK1407533.1"/>
    <property type="molecule type" value="Genomic_DNA"/>
</dbReference>
<evidence type="ECO:0000313" key="4">
    <source>
        <dbReference type="Proteomes" id="UP001229421"/>
    </source>
</evidence>
<dbReference type="Pfam" id="PF13202">
    <property type="entry name" value="EF-hand_5"/>
    <property type="match status" value="2"/>
</dbReference>
<reference evidence="3" key="1">
    <citation type="journal article" date="2023" name="bioRxiv">
        <title>Improved chromosome-level genome assembly for marigold (Tagetes erecta).</title>
        <authorList>
            <person name="Jiang F."/>
            <person name="Yuan L."/>
            <person name="Wang S."/>
            <person name="Wang H."/>
            <person name="Xu D."/>
            <person name="Wang A."/>
            <person name="Fan W."/>
        </authorList>
    </citation>
    <scope>NUCLEOTIDE SEQUENCE</scope>
    <source>
        <strain evidence="3">WSJ</strain>
        <tissue evidence="3">Leaf</tissue>
    </source>
</reference>
<gene>
    <name evidence="3" type="ORF">QVD17_39150</name>
</gene>
<dbReference type="InterPro" id="IPR018247">
    <property type="entry name" value="EF_Hand_1_Ca_BS"/>
</dbReference>
<evidence type="ECO:0000256" key="1">
    <source>
        <dbReference type="ARBA" id="ARBA00022837"/>
    </source>
</evidence>
<proteinExistence type="predicted"/>
<evidence type="ECO:0000313" key="3">
    <source>
        <dbReference type="EMBL" id="KAK1407533.1"/>
    </source>
</evidence>
<name>A0AAD8JQ53_TARER</name>
<dbReference type="PROSITE" id="PS50222">
    <property type="entry name" value="EF_HAND_2"/>
    <property type="match status" value="2"/>
</dbReference>
<organism evidence="3 4">
    <name type="scientific">Tagetes erecta</name>
    <name type="common">African marigold</name>
    <dbReference type="NCBI Taxonomy" id="13708"/>
    <lineage>
        <taxon>Eukaryota</taxon>
        <taxon>Viridiplantae</taxon>
        <taxon>Streptophyta</taxon>
        <taxon>Embryophyta</taxon>
        <taxon>Tracheophyta</taxon>
        <taxon>Spermatophyta</taxon>
        <taxon>Magnoliopsida</taxon>
        <taxon>eudicotyledons</taxon>
        <taxon>Gunneridae</taxon>
        <taxon>Pentapetalae</taxon>
        <taxon>asterids</taxon>
        <taxon>campanulids</taxon>
        <taxon>Asterales</taxon>
        <taxon>Asteraceae</taxon>
        <taxon>Asteroideae</taxon>
        <taxon>Heliantheae alliance</taxon>
        <taxon>Tageteae</taxon>
        <taxon>Tagetes</taxon>
    </lineage>
</organism>
<dbReference type="Proteomes" id="UP001229421">
    <property type="component" value="Unassembled WGS sequence"/>
</dbReference>
<dbReference type="GO" id="GO:0005509">
    <property type="term" value="F:calcium ion binding"/>
    <property type="evidence" value="ECO:0007669"/>
    <property type="project" value="InterPro"/>
</dbReference>